<proteinExistence type="predicted"/>
<dbReference type="Pfam" id="PF06082">
    <property type="entry name" value="YjbH"/>
    <property type="match status" value="1"/>
</dbReference>
<evidence type="ECO:0008006" key="2">
    <source>
        <dbReference type="Google" id="ProtNLM"/>
    </source>
</evidence>
<dbReference type="EMBL" id="VSSQ01100539">
    <property type="protein sequence ID" value="MPN42656.1"/>
    <property type="molecule type" value="Genomic_DNA"/>
</dbReference>
<reference evidence="1" key="1">
    <citation type="submission" date="2019-08" db="EMBL/GenBank/DDBJ databases">
        <authorList>
            <person name="Kucharzyk K."/>
            <person name="Murdoch R.W."/>
            <person name="Higgins S."/>
            <person name="Loffler F."/>
        </authorList>
    </citation>
    <scope>NUCLEOTIDE SEQUENCE</scope>
</reference>
<evidence type="ECO:0000313" key="1">
    <source>
        <dbReference type="EMBL" id="MPN42656.1"/>
    </source>
</evidence>
<comment type="caution">
    <text evidence="1">The sequence shown here is derived from an EMBL/GenBank/DDBJ whole genome shotgun (WGS) entry which is preliminary data.</text>
</comment>
<dbReference type="AlphaFoldDB" id="A0A645HVQ5"/>
<sequence length="200" mass="23004">MSPDKTVKIGGNFLPKQFTTDTWDYHTFNFFINITFLSFVEISMNNTAFDLWNQNYFSNVDRSISLRVRPIKEGKYWPSVVLGSNDIISTTSLFGYAEGNKYFGTHYLALSKHFPIGQSTLGIHAAYNIPVSVHVKQKFPLSGGISFSPSFFKPLNIIAEYDTRDFNIGANILLFNHLYFQFFMNELKYPVFGMHIQFTI</sequence>
<gene>
    <name evidence="1" type="ORF">SDC9_190213</name>
</gene>
<dbReference type="InterPro" id="IPR010344">
    <property type="entry name" value="YbjH"/>
</dbReference>
<accession>A0A645HVQ5</accession>
<protein>
    <recommendedName>
        <fullName evidence="2">DUF5723 domain-containing protein</fullName>
    </recommendedName>
</protein>
<organism evidence="1">
    <name type="scientific">bioreactor metagenome</name>
    <dbReference type="NCBI Taxonomy" id="1076179"/>
    <lineage>
        <taxon>unclassified sequences</taxon>
        <taxon>metagenomes</taxon>
        <taxon>ecological metagenomes</taxon>
    </lineage>
</organism>
<name>A0A645HVQ5_9ZZZZ</name>